<proteinExistence type="predicted"/>
<sequence>MDTDFRSRVAGRVEREQAVNRLPGLCVAFGSGGVAIAEAAAGFADVENQVRAGAESGFRIGSLTKTFTAALVLSLRERGELDLDAVVDRYLPGLPFGRIPLRMLLSHTGGLQREIPCDMWESMRGPSTRELLDAFEHVEFVAEPGQRWHYSNLGYAVLGQIIERVTGRSYRAAIDEVLLRPLELSGTRWSPTEHAAVGYRPDPFADRLHHEPDVDQAAAGAGGQLWSTTTDLLRWAHALCGGEPEVLSPRVVEDMHTLQVMVDTRTWSRGWGLGLILEQRDGRVLAGHTGSMPGFQSALTLDRDTATVAVALANSSRGAALADLTTDLILDAIAIRPTPPPPPWQPGPPCPAEIEDILGPWWSESEQTIFHWRPDGLHAQLASNPEATDTHFSPEAPDRFRADSGRLQGELLIVSRPTTGPELRWATYPFTRTPR</sequence>
<gene>
    <name evidence="3" type="ORF">NSK11_contig00273-0002</name>
</gene>
<accession>A0A0B8NRU0</accession>
<dbReference type="InterPro" id="IPR050491">
    <property type="entry name" value="AmpC-like"/>
</dbReference>
<dbReference type="AlphaFoldDB" id="A0A0B8NRU0"/>
<evidence type="ECO:0000259" key="2">
    <source>
        <dbReference type="Pfam" id="PF24491"/>
    </source>
</evidence>
<reference evidence="3 4" key="2">
    <citation type="journal article" date="2016" name="Genome Announc.">
        <title>Draft Genome Sequence of Erythromycin- and Oxytetracycline-Sensitive Nocardia seriolae Strain U-1 (NBRC 110359).</title>
        <authorList>
            <person name="Imajoh M."/>
            <person name="Sukeda M."/>
            <person name="Shimizu M."/>
            <person name="Yamane J."/>
            <person name="Ohnishi K."/>
            <person name="Oshima S."/>
        </authorList>
    </citation>
    <scope>NUCLEOTIDE SEQUENCE [LARGE SCALE GENOMIC DNA]</scope>
    <source>
        <strain evidence="3 4">U-1</strain>
    </source>
</reference>
<feature type="domain" description="DUF7586" evidence="2">
    <location>
        <begin position="351"/>
        <end position="432"/>
    </location>
</feature>
<dbReference type="RefSeq" id="WP_052087118.1">
    <property type="nucleotide sequence ID" value="NZ_AP017900.1"/>
</dbReference>
<dbReference type="PANTHER" id="PTHR46825:SF7">
    <property type="entry name" value="D-ALANYL-D-ALANINE CARBOXYPEPTIDASE"/>
    <property type="match status" value="1"/>
</dbReference>
<dbReference type="Pfam" id="PF24491">
    <property type="entry name" value="DUF7586"/>
    <property type="match status" value="1"/>
</dbReference>
<keyword evidence="4" id="KW-1185">Reference proteome</keyword>
<feature type="domain" description="Beta-lactamase-related" evidence="1">
    <location>
        <begin position="15"/>
        <end position="332"/>
    </location>
</feature>
<organism evidence="3 4">
    <name type="scientific">Nocardia seriolae</name>
    <dbReference type="NCBI Taxonomy" id="37332"/>
    <lineage>
        <taxon>Bacteria</taxon>
        <taxon>Bacillati</taxon>
        <taxon>Actinomycetota</taxon>
        <taxon>Actinomycetes</taxon>
        <taxon>Mycobacteriales</taxon>
        <taxon>Nocardiaceae</taxon>
        <taxon>Nocardia</taxon>
    </lineage>
</organism>
<dbReference type="InterPro" id="IPR012338">
    <property type="entry name" value="Beta-lactam/transpept-like"/>
</dbReference>
<name>A0A0B8NRU0_9NOCA</name>
<dbReference type="InterPro" id="IPR056008">
    <property type="entry name" value="DUF7586"/>
</dbReference>
<comment type="caution">
    <text evidence="3">The sequence shown here is derived from an EMBL/GenBank/DDBJ whole genome shotgun (WGS) entry which is preliminary data.</text>
</comment>
<evidence type="ECO:0000259" key="1">
    <source>
        <dbReference type="Pfam" id="PF00144"/>
    </source>
</evidence>
<evidence type="ECO:0000313" key="3">
    <source>
        <dbReference type="EMBL" id="GAP33453.1"/>
    </source>
</evidence>
<dbReference type="InterPro" id="IPR001466">
    <property type="entry name" value="Beta-lactam-related"/>
</dbReference>
<evidence type="ECO:0000313" key="4">
    <source>
        <dbReference type="Proteomes" id="UP000037179"/>
    </source>
</evidence>
<reference evidence="4" key="1">
    <citation type="submission" date="2015-07" db="EMBL/GenBank/DDBJ databases">
        <title>Nocardia seriolae U-1 whole genome shotgun sequence.</title>
        <authorList>
            <person name="Imajoh M."/>
            <person name="Fukumoto Y."/>
            <person name="Sukeda M."/>
            <person name="Yamane J."/>
            <person name="Yamasaki K."/>
            <person name="Shimizu M."/>
            <person name="Ohnishi K."/>
            <person name="Oshima S."/>
        </authorList>
    </citation>
    <scope>NUCLEOTIDE SEQUENCE [LARGE SCALE GENOMIC DNA]</scope>
    <source>
        <strain evidence="4">U-1</strain>
    </source>
</reference>
<dbReference type="SUPFAM" id="SSF56601">
    <property type="entry name" value="beta-lactamase/transpeptidase-like"/>
    <property type="match status" value="1"/>
</dbReference>
<protein>
    <submittedName>
        <fullName evidence="3">Beta-lactamase</fullName>
    </submittedName>
</protein>
<dbReference type="Pfam" id="PF00144">
    <property type="entry name" value="Beta-lactamase"/>
    <property type="match status" value="1"/>
</dbReference>
<dbReference type="Proteomes" id="UP000037179">
    <property type="component" value="Unassembled WGS sequence"/>
</dbReference>
<dbReference type="EMBL" id="BBYQ01000273">
    <property type="protein sequence ID" value="GAP33453.1"/>
    <property type="molecule type" value="Genomic_DNA"/>
</dbReference>
<dbReference type="Gene3D" id="3.40.710.10">
    <property type="entry name" value="DD-peptidase/beta-lactamase superfamily"/>
    <property type="match status" value="1"/>
</dbReference>
<dbReference type="PANTHER" id="PTHR46825">
    <property type="entry name" value="D-ALANYL-D-ALANINE-CARBOXYPEPTIDASE/ENDOPEPTIDASE AMPH"/>
    <property type="match status" value="1"/>
</dbReference>